<evidence type="ECO:0000313" key="1">
    <source>
        <dbReference type="EMBL" id="KKL03704.1"/>
    </source>
</evidence>
<dbReference type="AlphaFoldDB" id="A0A0F9A2E9"/>
<reference evidence="1" key="1">
    <citation type="journal article" date="2015" name="Nature">
        <title>Complex archaea that bridge the gap between prokaryotes and eukaryotes.</title>
        <authorList>
            <person name="Spang A."/>
            <person name="Saw J.H."/>
            <person name="Jorgensen S.L."/>
            <person name="Zaremba-Niedzwiedzka K."/>
            <person name="Martijn J."/>
            <person name="Lind A.E."/>
            <person name="van Eijk R."/>
            <person name="Schleper C."/>
            <person name="Guy L."/>
            <person name="Ettema T.J."/>
        </authorList>
    </citation>
    <scope>NUCLEOTIDE SEQUENCE</scope>
</reference>
<accession>A0A0F9A2E9</accession>
<comment type="caution">
    <text evidence="1">The sequence shown here is derived from an EMBL/GenBank/DDBJ whole genome shotgun (WGS) entry which is preliminary data.</text>
</comment>
<protein>
    <recommendedName>
        <fullName evidence="2">NIPSNAP domain-containing protein</fullName>
    </recommendedName>
</protein>
<organism evidence="1">
    <name type="scientific">marine sediment metagenome</name>
    <dbReference type="NCBI Taxonomy" id="412755"/>
    <lineage>
        <taxon>unclassified sequences</taxon>
        <taxon>metagenomes</taxon>
        <taxon>ecological metagenomes</taxon>
    </lineage>
</organism>
<evidence type="ECO:0008006" key="2">
    <source>
        <dbReference type="Google" id="ProtNLM"/>
    </source>
</evidence>
<proteinExistence type="predicted"/>
<sequence length="112" mass="13645">MIMVNYGRFKEFKANLWQDWFNKEGNIQKLKEALPDGAKYLGAYLIVNGTADYDFEIWYELDNWAVIDVWRDHAKWYEFYEEKVKEIGVFDKWTRSRFLRPIHDVIVFEPKP</sequence>
<gene>
    <name evidence="1" type="ORF">LCGC14_2623470</name>
</gene>
<dbReference type="EMBL" id="LAZR01044825">
    <property type="protein sequence ID" value="KKL03704.1"/>
    <property type="molecule type" value="Genomic_DNA"/>
</dbReference>
<name>A0A0F9A2E9_9ZZZZ</name>